<keyword evidence="5" id="KW-1185">Reference proteome</keyword>
<dbReference type="SMART" id="SM00443">
    <property type="entry name" value="G_patch"/>
    <property type="match status" value="1"/>
</dbReference>
<feature type="region of interest" description="Disordered" evidence="1">
    <location>
        <begin position="225"/>
        <end position="299"/>
    </location>
</feature>
<feature type="compositionally biased region" description="Low complexity" evidence="1">
    <location>
        <begin position="263"/>
        <end position="272"/>
    </location>
</feature>
<dbReference type="InterPro" id="IPR036867">
    <property type="entry name" value="R3H_dom_sf"/>
</dbReference>
<evidence type="ECO:0000259" key="2">
    <source>
        <dbReference type="PROSITE" id="PS50174"/>
    </source>
</evidence>
<evidence type="ECO:0000256" key="1">
    <source>
        <dbReference type="SAM" id="MobiDB-lite"/>
    </source>
</evidence>
<protein>
    <submittedName>
        <fullName evidence="4">Squalene synthetase-like protein</fullName>
    </submittedName>
</protein>
<dbReference type="Proteomes" id="UP001140011">
    <property type="component" value="Unassembled WGS sequence"/>
</dbReference>
<sequence>MDDLFVIDTQGMAKVPVSTATKSYECRVVNSTTTSSRTANSNRIKSLGIQVIEDNIGGPSNSGDSPDDRAVPQKSMNNLNAKFVDLNVGNSGRGQKGRNKYKNRRGKGDKGNKQNGNDGISIIDPPPSKGRRQQRPPIIESDAEMDEIFDDFVSNIGQDELKQLLKDAENRSGFLSRNIGGGVEYSCGLSEDGIENSEGMSRDDDIEVDDPFKYEDEIHDLLLGGVASSDDDDEFPDDLDMDLLPGPDEDLRQTGRQPPPHVQRSQNAAAQNARDRAKSKHGHDKAKHNANDNQNVPTPGFNPHTIIKRLDMLAQADDMGSIWLQPMNKYERQVVHLLAREYHIKSKSHGNSAKRTLVLSQTHNSCKPTNSRRVNKVLMLHDQGGLIPEQWSGPAAQGVSRDKGPKGSKGRNGYGKGKDKGRQQGNKGRGGDFKPQQHLDGKMVAENAPEVGSSNIGHKMLQQMGWQPGQGLGIKEEGRATPVDVMIRAGRRGLGA</sequence>
<dbReference type="InterPro" id="IPR000467">
    <property type="entry name" value="G_patch_dom"/>
</dbReference>
<dbReference type="InterPro" id="IPR001374">
    <property type="entry name" value="R3H_dom"/>
</dbReference>
<dbReference type="OrthoDB" id="21470at2759"/>
<dbReference type="EMBL" id="JANBUH010000206">
    <property type="protein sequence ID" value="KAJ2753256.1"/>
    <property type="molecule type" value="Genomic_DNA"/>
</dbReference>
<feature type="compositionally biased region" description="Basic residues" evidence="1">
    <location>
        <begin position="277"/>
        <end position="288"/>
    </location>
</feature>
<dbReference type="Gene3D" id="3.30.1370.50">
    <property type="entry name" value="R3H-like domain"/>
    <property type="match status" value="1"/>
</dbReference>
<name>A0A9W8GVV3_9FUNG</name>
<feature type="compositionally biased region" description="Basic residues" evidence="1">
    <location>
        <begin position="95"/>
        <end position="105"/>
    </location>
</feature>
<accession>A0A9W8GVV3</accession>
<reference evidence="4" key="1">
    <citation type="submission" date="2022-07" db="EMBL/GenBank/DDBJ databases">
        <title>Phylogenomic reconstructions and comparative analyses of Kickxellomycotina fungi.</title>
        <authorList>
            <person name="Reynolds N.K."/>
            <person name="Stajich J.E."/>
            <person name="Barry K."/>
            <person name="Grigoriev I.V."/>
            <person name="Crous P."/>
            <person name="Smith M.E."/>
        </authorList>
    </citation>
    <scope>NUCLEOTIDE SEQUENCE</scope>
    <source>
        <strain evidence="4">BCRC 34297</strain>
    </source>
</reference>
<gene>
    <name evidence="4" type="primary">SQS1</name>
    <name evidence="4" type="ORF">GGI19_003253</name>
</gene>
<proteinExistence type="predicted"/>
<dbReference type="GO" id="GO:0003676">
    <property type="term" value="F:nucleic acid binding"/>
    <property type="evidence" value="ECO:0007669"/>
    <property type="project" value="UniProtKB-UniRule"/>
</dbReference>
<dbReference type="PROSITE" id="PS51061">
    <property type="entry name" value="R3H"/>
    <property type="match status" value="1"/>
</dbReference>
<evidence type="ECO:0000259" key="3">
    <source>
        <dbReference type="PROSITE" id="PS51061"/>
    </source>
</evidence>
<comment type="caution">
    <text evidence="4">The sequence shown here is derived from an EMBL/GenBank/DDBJ whole genome shotgun (WGS) entry which is preliminary data.</text>
</comment>
<dbReference type="SUPFAM" id="SSF82708">
    <property type="entry name" value="R3H domain"/>
    <property type="match status" value="1"/>
</dbReference>
<dbReference type="CDD" id="cd02325">
    <property type="entry name" value="R3H"/>
    <property type="match status" value="1"/>
</dbReference>
<dbReference type="PANTHER" id="PTHR14195">
    <property type="entry name" value="G PATCH DOMAIN CONTAINING PROTEIN 2"/>
    <property type="match status" value="1"/>
</dbReference>
<organism evidence="4 5">
    <name type="scientific">Coemansia pectinata</name>
    <dbReference type="NCBI Taxonomy" id="1052879"/>
    <lineage>
        <taxon>Eukaryota</taxon>
        <taxon>Fungi</taxon>
        <taxon>Fungi incertae sedis</taxon>
        <taxon>Zoopagomycota</taxon>
        <taxon>Kickxellomycotina</taxon>
        <taxon>Kickxellomycetes</taxon>
        <taxon>Kickxellales</taxon>
        <taxon>Kickxellaceae</taxon>
        <taxon>Coemansia</taxon>
    </lineage>
</organism>
<feature type="region of interest" description="Disordered" evidence="1">
    <location>
        <begin position="388"/>
        <end position="437"/>
    </location>
</feature>
<dbReference type="PROSITE" id="PS50174">
    <property type="entry name" value="G_PATCH"/>
    <property type="match status" value="1"/>
</dbReference>
<dbReference type="AlphaFoldDB" id="A0A9W8GVV3"/>
<evidence type="ECO:0000313" key="5">
    <source>
        <dbReference type="Proteomes" id="UP001140011"/>
    </source>
</evidence>
<dbReference type="Pfam" id="PF01585">
    <property type="entry name" value="G-patch"/>
    <property type="match status" value="1"/>
</dbReference>
<feature type="region of interest" description="Disordered" evidence="1">
    <location>
        <begin position="54"/>
        <end position="134"/>
    </location>
</feature>
<feature type="domain" description="G-patch" evidence="2">
    <location>
        <begin position="453"/>
        <end position="496"/>
    </location>
</feature>
<evidence type="ECO:0000313" key="4">
    <source>
        <dbReference type="EMBL" id="KAJ2753256.1"/>
    </source>
</evidence>
<feature type="compositionally biased region" description="Acidic residues" evidence="1">
    <location>
        <begin position="229"/>
        <end position="241"/>
    </location>
</feature>
<dbReference type="Pfam" id="PF01424">
    <property type="entry name" value="R3H"/>
    <property type="match status" value="1"/>
</dbReference>
<feature type="domain" description="R3H" evidence="3">
    <location>
        <begin position="300"/>
        <end position="363"/>
    </location>
</feature>
<dbReference type="InterPro" id="IPR051189">
    <property type="entry name" value="Splicing_assoc_domain"/>
</dbReference>